<dbReference type="GO" id="GO:0000978">
    <property type="term" value="F:RNA polymerase II cis-regulatory region sequence-specific DNA binding"/>
    <property type="evidence" value="ECO:0007669"/>
    <property type="project" value="TreeGrafter"/>
</dbReference>
<comment type="subcellular location">
    <subcellularLocation>
        <location evidence="1">Nucleus</location>
    </subcellularLocation>
</comment>
<comment type="similarity">
    <text evidence="2">Belongs to the krueppel C2H2-type zinc-finger protein family.</text>
</comment>
<dbReference type="InterPro" id="IPR013087">
    <property type="entry name" value="Znf_C2H2_type"/>
</dbReference>
<keyword evidence="4" id="KW-0677">Repeat</keyword>
<keyword evidence="10" id="KW-0539">Nucleus</keyword>
<dbReference type="PANTHER" id="PTHR23226">
    <property type="entry name" value="ZINC FINGER AND SCAN DOMAIN-CONTAINING"/>
    <property type="match status" value="1"/>
</dbReference>
<dbReference type="Pfam" id="PF01352">
    <property type="entry name" value="KRAB"/>
    <property type="match status" value="1"/>
</dbReference>
<evidence type="ECO:0000256" key="11">
    <source>
        <dbReference type="PROSITE-ProRule" id="PRU00042"/>
    </source>
</evidence>
<feature type="compositionally biased region" description="Low complexity" evidence="12">
    <location>
        <begin position="339"/>
        <end position="349"/>
    </location>
</feature>
<dbReference type="InterPro" id="IPR001909">
    <property type="entry name" value="KRAB"/>
</dbReference>
<evidence type="ECO:0000256" key="12">
    <source>
        <dbReference type="SAM" id="MobiDB-lite"/>
    </source>
</evidence>
<evidence type="ECO:0000256" key="7">
    <source>
        <dbReference type="ARBA" id="ARBA00023015"/>
    </source>
</evidence>
<dbReference type="Gene3D" id="3.30.160.60">
    <property type="entry name" value="Classic Zinc Finger"/>
    <property type="match status" value="6"/>
</dbReference>
<keyword evidence="8" id="KW-0238">DNA-binding</keyword>
<keyword evidence="6" id="KW-0862">Zinc</keyword>
<sequence>LVGLLLFQGPVTFEEVAVYFSREEGTLLDPTQRALYRDVMQGNYETMVLLAEFLVFQRDMISQLEQGEEPWVPELQGSEEREILRSPRTDEETLNQLRICKCLKETSRMPYKALGKSLSSLLSIAGKMDKLISCQGTQKGLKEARIQQEIGREKQKYTCAECGKNFTYRSRLSQHQRIHTGERPYECHECGKLFTQRSALIRHQRIHKGDRPYECRECGKTFNCSSNLITHQRIHTGDRPYECRECGKTFNCSSHLIRHRRIHIGDRPYECRECGKTFTHSSNLITHQRIHTGNRPYECRECGKTFNRSSHLIRHQKIHRRDRPYECREKHLPNLPVESSEGQSHSSLSPCQPGLSMLPTSHNAGTLPDLPSDLCSPPLLLGSLPHTIQMPCF</sequence>
<organism evidence="15 16">
    <name type="scientific">Gopherus agassizii</name>
    <name type="common">Agassiz's desert tortoise</name>
    <dbReference type="NCBI Taxonomy" id="38772"/>
    <lineage>
        <taxon>Eukaryota</taxon>
        <taxon>Metazoa</taxon>
        <taxon>Chordata</taxon>
        <taxon>Craniata</taxon>
        <taxon>Vertebrata</taxon>
        <taxon>Euteleostomi</taxon>
        <taxon>Archelosauria</taxon>
        <taxon>Testudinata</taxon>
        <taxon>Testudines</taxon>
        <taxon>Cryptodira</taxon>
        <taxon>Durocryptodira</taxon>
        <taxon>Testudinoidea</taxon>
        <taxon>Testudinidae</taxon>
        <taxon>Gopherus</taxon>
    </lineage>
</organism>
<evidence type="ECO:0000256" key="2">
    <source>
        <dbReference type="ARBA" id="ARBA00006991"/>
    </source>
</evidence>
<evidence type="ECO:0000256" key="8">
    <source>
        <dbReference type="ARBA" id="ARBA00023125"/>
    </source>
</evidence>
<evidence type="ECO:0000256" key="10">
    <source>
        <dbReference type="ARBA" id="ARBA00023242"/>
    </source>
</evidence>
<reference evidence="15" key="3">
    <citation type="submission" date="2025-09" db="UniProtKB">
        <authorList>
            <consortium name="Ensembl"/>
        </authorList>
    </citation>
    <scope>IDENTIFICATION</scope>
</reference>
<dbReference type="FunFam" id="3.30.160.60:FF:001437">
    <property type="entry name" value="Zinc finger protein 594"/>
    <property type="match status" value="1"/>
</dbReference>
<evidence type="ECO:0000256" key="4">
    <source>
        <dbReference type="ARBA" id="ARBA00022737"/>
    </source>
</evidence>
<dbReference type="SMART" id="SM00355">
    <property type="entry name" value="ZnF_C2H2"/>
    <property type="match status" value="6"/>
</dbReference>
<feature type="domain" description="C2H2-type" evidence="13">
    <location>
        <begin position="185"/>
        <end position="212"/>
    </location>
</feature>
<dbReference type="PANTHER" id="PTHR23226:SF85">
    <property type="entry name" value="ZINC FINGER PROTEIN 397"/>
    <property type="match status" value="1"/>
</dbReference>
<dbReference type="PROSITE" id="PS50157">
    <property type="entry name" value="ZINC_FINGER_C2H2_2"/>
    <property type="match status" value="6"/>
</dbReference>
<keyword evidence="5 11" id="KW-0863">Zinc-finger</keyword>
<keyword evidence="9" id="KW-0804">Transcription</keyword>
<dbReference type="InterPro" id="IPR036236">
    <property type="entry name" value="Znf_C2H2_sf"/>
</dbReference>
<evidence type="ECO:0000259" key="13">
    <source>
        <dbReference type="PROSITE" id="PS50157"/>
    </source>
</evidence>
<dbReference type="PROSITE" id="PS00028">
    <property type="entry name" value="ZINC_FINGER_C2H2_1"/>
    <property type="match status" value="6"/>
</dbReference>
<dbReference type="FunFam" id="3.30.160.60:FF:000295">
    <property type="entry name" value="zinc finger protein 19"/>
    <property type="match status" value="1"/>
</dbReference>
<feature type="domain" description="C2H2-type" evidence="13">
    <location>
        <begin position="297"/>
        <end position="324"/>
    </location>
</feature>
<feature type="domain" description="C2H2-type" evidence="13">
    <location>
        <begin position="241"/>
        <end position="268"/>
    </location>
</feature>
<evidence type="ECO:0000256" key="6">
    <source>
        <dbReference type="ARBA" id="ARBA00022833"/>
    </source>
</evidence>
<dbReference type="GO" id="GO:0008270">
    <property type="term" value="F:zinc ion binding"/>
    <property type="evidence" value="ECO:0007669"/>
    <property type="project" value="UniProtKB-KW"/>
</dbReference>
<proteinExistence type="inferred from homology"/>
<evidence type="ECO:0000256" key="9">
    <source>
        <dbReference type="ARBA" id="ARBA00023163"/>
    </source>
</evidence>
<reference evidence="15" key="2">
    <citation type="submission" date="2025-08" db="UniProtKB">
        <authorList>
            <consortium name="Ensembl"/>
        </authorList>
    </citation>
    <scope>IDENTIFICATION</scope>
</reference>
<dbReference type="CDD" id="cd07765">
    <property type="entry name" value="KRAB_A-box"/>
    <property type="match status" value="1"/>
</dbReference>
<evidence type="ECO:0000256" key="5">
    <source>
        <dbReference type="ARBA" id="ARBA00022771"/>
    </source>
</evidence>
<keyword evidence="3" id="KW-0479">Metal-binding</keyword>
<dbReference type="SUPFAM" id="SSF57667">
    <property type="entry name" value="beta-beta-alpha zinc fingers"/>
    <property type="match status" value="4"/>
</dbReference>
<dbReference type="AlphaFoldDB" id="A0A452GJF2"/>
<evidence type="ECO:0000259" key="14">
    <source>
        <dbReference type="PROSITE" id="PS50805"/>
    </source>
</evidence>
<evidence type="ECO:0000313" key="15">
    <source>
        <dbReference type="Ensembl" id="ENSGAGP00000001809.1"/>
    </source>
</evidence>
<name>A0A452GJF2_9SAUR</name>
<evidence type="ECO:0000313" key="16">
    <source>
        <dbReference type="Proteomes" id="UP000291020"/>
    </source>
</evidence>
<protein>
    <submittedName>
        <fullName evidence="15">Uncharacterized protein</fullName>
    </submittedName>
</protein>
<dbReference type="Gene3D" id="6.10.140.140">
    <property type="match status" value="1"/>
</dbReference>
<feature type="domain" description="C2H2-type" evidence="13">
    <location>
        <begin position="157"/>
        <end position="184"/>
    </location>
</feature>
<dbReference type="FunFam" id="3.30.160.60:FF:000281">
    <property type="entry name" value="Zinc finger protein 558 isoform X1"/>
    <property type="match status" value="1"/>
</dbReference>
<accession>A0A452GJF2</accession>
<reference evidence="16" key="1">
    <citation type="journal article" date="2017" name="PLoS ONE">
        <title>The Agassiz's desert tortoise genome provides a resource for the conservation of a threatened species.</title>
        <authorList>
            <person name="Tollis M."/>
            <person name="DeNardo D.F."/>
            <person name="Cornelius J.A."/>
            <person name="Dolby G.A."/>
            <person name="Edwards T."/>
            <person name="Henen B.T."/>
            <person name="Karl A.E."/>
            <person name="Murphy R.W."/>
            <person name="Kusumi K."/>
        </authorList>
    </citation>
    <scope>NUCLEOTIDE SEQUENCE [LARGE SCALE GENOMIC DNA]</scope>
</reference>
<dbReference type="GO" id="GO:0005634">
    <property type="term" value="C:nucleus"/>
    <property type="evidence" value="ECO:0007669"/>
    <property type="project" value="UniProtKB-SubCell"/>
</dbReference>
<feature type="region of interest" description="Disordered" evidence="12">
    <location>
        <begin position="334"/>
        <end position="363"/>
    </location>
</feature>
<dbReference type="PROSITE" id="PS50805">
    <property type="entry name" value="KRAB"/>
    <property type="match status" value="1"/>
</dbReference>
<evidence type="ECO:0000256" key="1">
    <source>
        <dbReference type="ARBA" id="ARBA00004123"/>
    </source>
</evidence>
<feature type="domain" description="C2H2-type" evidence="13">
    <location>
        <begin position="269"/>
        <end position="296"/>
    </location>
</feature>
<dbReference type="Proteomes" id="UP000291020">
    <property type="component" value="Unassembled WGS sequence"/>
</dbReference>
<dbReference type="Ensembl" id="ENSGAGT00000002059.1">
    <property type="protein sequence ID" value="ENSGAGP00000001809.1"/>
    <property type="gene ID" value="ENSGAGG00000001446.1"/>
</dbReference>
<feature type="domain" description="C2H2-type" evidence="13">
    <location>
        <begin position="213"/>
        <end position="240"/>
    </location>
</feature>
<dbReference type="GO" id="GO:0000981">
    <property type="term" value="F:DNA-binding transcription factor activity, RNA polymerase II-specific"/>
    <property type="evidence" value="ECO:0007669"/>
    <property type="project" value="TreeGrafter"/>
</dbReference>
<dbReference type="SMART" id="SM00349">
    <property type="entry name" value="KRAB"/>
    <property type="match status" value="1"/>
</dbReference>
<keyword evidence="16" id="KW-1185">Reference proteome</keyword>
<dbReference type="SUPFAM" id="SSF109640">
    <property type="entry name" value="KRAB domain (Kruppel-associated box)"/>
    <property type="match status" value="1"/>
</dbReference>
<evidence type="ECO:0000256" key="3">
    <source>
        <dbReference type="ARBA" id="ARBA00022723"/>
    </source>
</evidence>
<feature type="domain" description="KRAB" evidence="14">
    <location>
        <begin position="11"/>
        <end position="83"/>
    </location>
</feature>
<dbReference type="FunFam" id="3.30.160.60:FF:001498">
    <property type="entry name" value="Zinc finger protein 404"/>
    <property type="match status" value="1"/>
</dbReference>
<dbReference type="InterPro" id="IPR036051">
    <property type="entry name" value="KRAB_dom_sf"/>
</dbReference>
<dbReference type="Pfam" id="PF00096">
    <property type="entry name" value="zf-C2H2"/>
    <property type="match status" value="6"/>
</dbReference>
<dbReference type="FunFam" id="3.30.160.60:FF:000003">
    <property type="entry name" value="Zinc finger protein 3 homolog"/>
    <property type="match status" value="1"/>
</dbReference>
<dbReference type="FunFam" id="3.30.160.60:FF:000737">
    <property type="entry name" value="Zinc finger protein 565"/>
    <property type="match status" value="1"/>
</dbReference>
<keyword evidence="7" id="KW-0805">Transcription regulation</keyword>